<reference evidence="4 6" key="2">
    <citation type="submission" date="2018-08" db="EMBL/GenBank/DDBJ databases">
        <title>Genomic Encyclopedia of Archaeal and Bacterial Type Strains, Phase II (KMG-II): from individual species to whole genera.</title>
        <authorList>
            <person name="Goeker M."/>
        </authorList>
    </citation>
    <scope>NUCLEOTIDE SEQUENCE [LARGE SCALE GENOMIC DNA]</scope>
    <source>
        <strain evidence="4 6">DSM 2261</strain>
    </source>
</reference>
<dbReference type="RefSeq" id="WP_047854776.1">
    <property type="nucleotide sequence ID" value="NZ_CP011509.1"/>
</dbReference>
<keyword evidence="2" id="KW-1133">Transmembrane helix</keyword>
<dbReference type="InterPro" id="IPR010773">
    <property type="entry name" value="Mycophage_PG1_Gp7"/>
</dbReference>
<evidence type="ECO:0000256" key="2">
    <source>
        <dbReference type="SAM" id="Phobius"/>
    </source>
</evidence>
<keyword evidence="2" id="KW-0812">Transmembrane</keyword>
<dbReference type="EMBL" id="CP011509">
    <property type="protein sequence ID" value="AKI99773.1"/>
    <property type="molecule type" value="Genomic_DNA"/>
</dbReference>
<evidence type="ECO:0000256" key="1">
    <source>
        <dbReference type="SAM" id="MobiDB-lite"/>
    </source>
</evidence>
<name>A0AAC8Q2L2_9BACT</name>
<sequence length="198" mass="21894">MLTPLQERRFFAGYRDEEMPLGSYALLMGVYGTALGSFLGWRHGRALPVRLTLRDALLLGVATHKLSRLVARDFVTSPLRAPFVRYEGKRPAAEVRESPRGHGPRRAVGELVSCTFCLGPWVAGALVCAHAVRPRETRLVASIFALTAVSDFLHRAYEWVGEGLKRTRRSARAMEVSEGPVARTPAPQGSRESWVTVP</sequence>
<dbReference type="Proteomes" id="UP000256345">
    <property type="component" value="Unassembled WGS sequence"/>
</dbReference>
<keyword evidence="2" id="KW-0472">Membrane</keyword>
<evidence type="ECO:0000313" key="4">
    <source>
        <dbReference type="EMBL" id="REG27700.1"/>
    </source>
</evidence>
<dbReference type="Pfam" id="PF07098">
    <property type="entry name" value="DUF1360"/>
    <property type="match status" value="1"/>
</dbReference>
<reference evidence="3 5" key="1">
    <citation type="submission" date="2015-05" db="EMBL/GenBank/DDBJ databases">
        <title>Genome assembly of Archangium gephyra DSM 2261.</title>
        <authorList>
            <person name="Sharma G."/>
            <person name="Subramanian S."/>
        </authorList>
    </citation>
    <scope>NUCLEOTIDE SEQUENCE [LARGE SCALE GENOMIC DNA]</scope>
    <source>
        <strain evidence="3 5">DSM 2261</strain>
    </source>
</reference>
<keyword evidence="6" id="KW-1185">Reference proteome</keyword>
<feature type="region of interest" description="Disordered" evidence="1">
    <location>
        <begin position="175"/>
        <end position="198"/>
    </location>
</feature>
<proteinExistence type="predicted"/>
<dbReference type="AlphaFoldDB" id="A0AAC8Q2L2"/>
<protein>
    <submittedName>
        <fullName evidence="4">Uncharacterized protein DUF1360</fullName>
    </submittedName>
</protein>
<gene>
    <name evidence="3" type="ORF">AA314_01400</name>
    <name evidence="4" type="ORF">ATI61_10935</name>
</gene>
<accession>A0AAC8Q2L2</accession>
<evidence type="ECO:0000313" key="6">
    <source>
        <dbReference type="Proteomes" id="UP000256345"/>
    </source>
</evidence>
<organism evidence="3 5">
    <name type="scientific">Archangium gephyra</name>
    <dbReference type="NCBI Taxonomy" id="48"/>
    <lineage>
        <taxon>Bacteria</taxon>
        <taxon>Pseudomonadati</taxon>
        <taxon>Myxococcota</taxon>
        <taxon>Myxococcia</taxon>
        <taxon>Myxococcales</taxon>
        <taxon>Cystobacterineae</taxon>
        <taxon>Archangiaceae</taxon>
        <taxon>Archangium</taxon>
    </lineage>
</organism>
<dbReference type="KEGG" id="age:AA314_01400"/>
<dbReference type="EMBL" id="QUMU01000009">
    <property type="protein sequence ID" value="REG27700.1"/>
    <property type="molecule type" value="Genomic_DNA"/>
</dbReference>
<evidence type="ECO:0000313" key="5">
    <source>
        <dbReference type="Proteomes" id="UP000035579"/>
    </source>
</evidence>
<feature type="transmembrane region" description="Helical" evidence="2">
    <location>
        <begin position="21"/>
        <end position="41"/>
    </location>
</feature>
<evidence type="ECO:0000313" key="3">
    <source>
        <dbReference type="EMBL" id="AKI99773.1"/>
    </source>
</evidence>
<dbReference type="Proteomes" id="UP000035579">
    <property type="component" value="Chromosome"/>
</dbReference>